<dbReference type="AlphaFoldDB" id="A0A0G2I2N3"/>
<feature type="compositionally biased region" description="Low complexity" evidence="1">
    <location>
        <begin position="285"/>
        <end position="297"/>
    </location>
</feature>
<organism evidence="2 3">
    <name type="scientific">[Emmonsia] crescens</name>
    <dbReference type="NCBI Taxonomy" id="73230"/>
    <lineage>
        <taxon>Eukaryota</taxon>
        <taxon>Fungi</taxon>
        <taxon>Dikarya</taxon>
        <taxon>Ascomycota</taxon>
        <taxon>Pezizomycotina</taxon>
        <taxon>Eurotiomycetes</taxon>
        <taxon>Eurotiomycetidae</taxon>
        <taxon>Onygenales</taxon>
        <taxon>Ajellomycetaceae</taxon>
        <taxon>Emergomyces</taxon>
    </lineage>
</organism>
<feature type="compositionally biased region" description="Basic and acidic residues" evidence="1">
    <location>
        <begin position="197"/>
        <end position="206"/>
    </location>
</feature>
<feature type="compositionally biased region" description="Low complexity" evidence="1">
    <location>
        <begin position="249"/>
        <end position="261"/>
    </location>
</feature>
<feature type="region of interest" description="Disordered" evidence="1">
    <location>
        <begin position="1"/>
        <end position="39"/>
    </location>
</feature>
<feature type="compositionally biased region" description="Basic and acidic residues" evidence="1">
    <location>
        <begin position="502"/>
        <end position="516"/>
    </location>
</feature>
<feature type="compositionally biased region" description="Polar residues" evidence="1">
    <location>
        <begin position="519"/>
        <end position="528"/>
    </location>
</feature>
<feature type="compositionally biased region" description="Acidic residues" evidence="1">
    <location>
        <begin position="152"/>
        <end position="163"/>
    </location>
</feature>
<reference evidence="3" key="1">
    <citation type="journal article" date="2015" name="PLoS Genet.">
        <title>The dynamic genome and transcriptome of the human fungal pathogen Blastomyces and close relative Emmonsia.</title>
        <authorList>
            <person name="Munoz J.F."/>
            <person name="Gauthier G.M."/>
            <person name="Desjardins C.A."/>
            <person name="Gallo J.E."/>
            <person name="Holder J."/>
            <person name="Sullivan T.D."/>
            <person name="Marty A.J."/>
            <person name="Carmen J.C."/>
            <person name="Chen Z."/>
            <person name="Ding L."/>
            <person name="Gujja S."/>
            <person name="Magrini V."/>
            <person name="Misas E."/>
            <person name="Mitreva M."/>
            <person name="Priest M."/>
            <person name="Saif S."/>
            <person name="Whiston E.A."/>
            <person name="Young S."/>
            <person name="Zeng Q."/>
            <person name="Goldman W.E."/>
            <person name="Mardis E.R."/>
            <person name="Taylor J.W."/>
            <person name="McEwen J.G."/>
            <person name="Clay O.K."/>
            <person name="Klein B.S."/>
            <person name="Cuomo C.A."/>
        </authorList>
    </citation>
    <scope>NUCLEOTIDE SEQUENCE [LARGE SCALE GENOMIC DNA]</scope>
    <source>
        <strain evidence="3">UAMH 3008</strain>
    </source>
</reference>
<evidence type="ECO:0000313" key="3">
    <source>
        <dbReference type="Proteomes" id="UP000034164"/>
    </source>
</evidence>
<dbReference type="VEuPathDB" id="FungiDB:EMCG_09451"/>
<evidence type="ECO:0008006" key="4">
    <source>
        <dbReference type="Google" id="ProtNLM"/>
    </source>
</evidence>
<dbReference type="Proteomes" id="UP000034164">
    <property type="component" value="Unassembled WGS sequence"/>
</dbReference>
<dbReference type="OrthoDB" id="3903267at2759"/>
<evidence type="ECO:0000256" key="1">
    <source>
        <dbReference type="SAM" id="MobiDB-lite"/>
    </source>
</evidence>
<comment type="caution">
    <text evidence="2">The sequence shown here is derived from an EMBL/GenBank/DDBJ whole genome shotgun (WGS) entry which is preliminary data.</text>
</comment>
<evidence type="ECO:0000313" key="2">
    <source>
        <dbReference type="EMBL" id="KKZ64643.1"/>
    </source>
</evidence>
<gene>
    <name evidence="2" type="ORF">EMCG_09451</name>
</gene>
<name>A0A0G2I2N3_9EURO</name>
<feature type="compositionally biased region" description="Polar residues" evidence="1">
    <location>
        <begin position="119"/>
        <end position="128"/>
    </location>
</feature>
<feature type="region of interest" description="Disordered" evidence="1">
    <location>
        <begin position="241"/>
        <end position="300"/>
    </location>
</feature>
<accession>A0A0G2I2N3</accession>
<feature type="region of interest" description="Disordered" evidence="1">
    <location>
        <begin position="99"/>
        <end position="207"/>
    </location>
</feature>
<feature type="compositionally biased region" description="Basic residues" evidence="1">
    <location>
        <begin position="475"/>
        <end position="485"/>
    </location>
</feature>
<feature type="compositionally biased region" description="Polar residues" evidence="1">
    <location>
        <begin position="17"/>
        <end position="30"/>
    </location>
</feature>
<feature type="compositionally biased region" description="Basic and acidic residues" evidence="1">
    <location>
        <begin position="529"/>
        <end position="540"/>
    </location>
</feature>
<dbReference type="EMBL" id="LCZI01000763">
    <property type="protein sequence ID" value="KKZ64643.1"/>
    <property type="molecule type" value="Genomic_DNA"/>
</dbReference>
<proteinExistence type="predicted"/>
<sequence length="624" mass="67673">MTSTRRTKSTGQRKDSSAISKSNGQNTKKPNLNRPKKRSIVRWNDTLDTKLLLSIQSACNALGIKLPWQEVAELMGGSISEGAIVQHLSKLRVRMEDSGQAVPPPLKRGGASAGIGLSVTGSSANQTNRPKRSAAARQERNKMKVESWSNDNDGDSSDSDDDGVAAAGSFKNERKNNGNDNDNDNEDADSNANADAEVDKDNRSESGSEYIAAGASFLQFPNDATLALAPSYHHNYKVQAKDNTKDKATTAAQSHATTSSSGDSPQQKVVKLRIRKGGRANCDSNGTVGDNGNGNVDALGRRLSGQNISSASSQTVHSSPAGTVDMDVGGTTQPMMHEIGSIAEHLHQQHYPHGQSQHDWAGSNSGSHHVTPAEILRWGGRVEYDNHGHNHMAGVDFQQRADSFSMSPNGMGMLHSAAADNINIKHFPPSGYQENLHMHTFPNSNMPPPRRHNPPISAQGYSAGGMWHNTNSLHTHTHTHTHTPKAYHTNTNITHNPRPHHTPHDHDYDHEQDARMYRTSPTLPYQHNTDTEPRTIRGESENPSSAPTTLIEHAPTPDQQQQGKPQMADATLEDHAAIMNGLGQLSQLNQLDSFSDELANMGGGHVEDLFGAYGFEMDGVFNGY</sequence>
<protein>
    <recommendedName>
        <fullName evidence="4">Myb-like domain-containing protein</fullName>
    </recommendedName>
</protein>
<feature type="region of interest" description="Disordered" evidence="1">
    <location>
        <begin position="474"/>
        <end position="568"/>
    </location>
</feature>